<name>A0ABV5NIW2_9ACTN</name>
<dbReference type="EMBL" id="JBHMCF010000011">
    <property type="protein sequence ID" value="MFB9470249.1"/>
    <property type="molecule type" value="Genomic_DNA"/>
</dbReference>
<dbReference type="Pfam" id="PF09660">
    <property type="entry name" value="DUF2397"/>
    <property type="match status" value="2"/>
</dbReference>
<dbReference type="NCBIfam" id="TIGR02677">
    <property type="entry name" value="TIGR02677 family protein"/>
    <property type="match status" value="2"/>
</dbReference>
<dbReference type="InterPro" id="IPR013493">
    <property type="entry name" value="CHP02677"/>
</dbReference>
<comment type="caution">
    <text evidence="1">The sequence shown here is derived from an EMBL/GenBank/DDBJ whole genome shotgun (WGS) entry which is preliminary data.</text>
</comment>
<keyword evidence="2" id="KW-1185">Reference proteome</keyword>
<sequence>MAGAPQVPPELFRFTTTERADLHTAVLFAFGEADERLETALTADEVRERLRSTGCYAPVGEQDLAGTLKQLAGWGLLDVVFDHAGGFATAEEYERRNLQYSLTGRGAAALAGIRHAMAALDSAGALQTAVLDAIAARLAELDELLRDPDPGRNRRVFACLMELEAHFDALRTNTRRFNAGLQRLLRAEGTDLATFHEVKTATVAYLQQFVTDLEQRTDTITTLLHPLTGGADHSDQGGRPGEVGPVGGRGRGDLAAYGGQGGRGGLAGHTGRSAAVLHARALDGADLPRVPGADHATPWLAARAAQWEGLLAWFAPEDGSVPRVRRLHDVARRAIVVLLQVLDRITDARRRSSSAAADFRTLARWFAAAPGEDDAHRLWDAAFGLGSARHAHLGHADAELIPAGVPWAEAEPVEVSALLRSRGRTERMGRTGRVRDVAELRAGRRAMAERERAELEAAWAALATTGPIRLSQLGELDHDTFGRLLDLVGRALAERPDPTGFRRAVTSDGRVEIVLRAPDDAPTEREVAVLRTSEGWFRSPDYLIDVRAPGTLRERVVGA</sequence>
<dbReference type="Proteomes" id="UP001589568">
    <property type="component" value="Unassembled WGS sequence"/>
</dbReference>
<reference evidence="1 2" key="1">
    <citation type="submission" date="2024-09" db="EMBL/GenBank/DDBJ databases">
        <authorList>
            <person name="Sun Q."/>
            <person name="Mori K."/>
        </authorList>
    </citation>
    <scope>NUCLEOTIDE SEQUENCE [LARGE SCALE GENOMIC DNA]</scope>
    <source>
        <strain evidence="1 2">JCM 3324</strain>
    </source>
</reference>
<proteinExistence type="predicted"/>
<evidence type="ECO:0000313" key="2">
    <source>
        <dbReference type="Proteomes" id="UP001589568"/>
    </source>
</evidence>
<accession>A0ABV5NIW2</accession>
<protein>
    <submittedName>
        <fullName evidence="1">TIGR02677 family protein</fullName>
    </submittedName>
</protein>
<dbReference type="RefSeq" id="WP_364377000.1">
    <property type="nucleotide sequence ID" value="NZ_JBHMCF010000011.1"/>
</dbReference>
<evidence type="ECO:0000313" key="1">
    <source>
        <dbReference type="EMBL" id="MFB9470249.1"/>
    </source>
</evidence>
<organism evidence="1 2">
    <name type="scientific">Nonomuraea salmonea</name>
    <dbReference type="NCBI Taxonomy" id="46181"/>
    <lineage>
        <taxon>Bacteria</taxon>
        <taxon>Bacillati</taxon>
        <taxon>Actinomycetota</taxon>
        <taxon>Actinomycetes</taxon>
        <taxon>Streptosporangiales</taxon>
        <taxon>Streptosporangiaceae</taxon>
        <taxon>Nonomuraea</taxon>
    </lineage>
</organism>
<gene>
    <name evidence="1" type="ORF">ACFFR3_12065</name>
</gene>